<dbReference type="GO" id="GO:0051536">
    <property type="term" value="F:iron-sulfur cluster binding"/>
    <property type="evidence" value="ECO:0007669"/>
    <property type="project" value="InterPro"/>
</dbReference>
<dbReference type="OrthoDB" id="5673400at2"/>
<sequence length="232" mass="25712">MPLLADIQTLSPGGYVEMYELDATSIEPSLMFHFHGYPDVASIWWRGVEYTAWPILGDGFALIGEGQQETPTVSVGDFEGAISAMCVLYEDLVGAVFRRRRTLAHYLDARNFPEGNPSADPSQGTITGEWRIEQKTNEEPGIQVDFELASLLDFGDAQIPARTIVANWCDVEEYRGPECGYTGTRCFDRKGNPVDDPSLDACGRAMSDCKLRFGEWEPIPFRAFPGAGLNRS</sequence>
<dbReference type="EMBL" id="CABPSK010000003">
    <property type="protein sequence ID" value="VVE28102.1"/>
    <property type="molecule type" value="Genomic_DNA"/>
</dbReference>
<dbReference type="Proteomes" id="UP000366945">
    <property type="component" value="Unassembled WGS sequence"/>
</dbReference>
<organism evidence="1 2">
    <name type="scientific">Pandoraea pneumonica</name>
    <dbReference type="NCBI Taxonomy" id="2508299"/>
    <lineage>
        <taxon>Bacteria</taxon>
        <taxon>Pseudomonadati</taxon>
        <taxon>Pseudomonadota</taxon>
        <taxon>Betaproteobacteria</taxon>
        <taxon>Burkholderiales</taxon>
        <taxon>Burkholderiaceae</taxon>
        <taxon>Pandoraea</taxon>
    </lineage>
</organism>
<dbReference type="RefSeq" id="WP_150680755.1">
    <property type="nucleotide sequence ID" value="NZ_CABPSK010000003.1"/>
</dbReference>
<name>A0A5E4WTK0_9BURK</name>
<evidence type="ECO:0000313" key="2">
    <source>
        <dbReference type="Proteomes" id="UP000366945"/>
    </source>
</evidence>
<dbReference type="AlphaFoldDB" id="A0A5E4WTK0"/>
<dbReference type="GeneID" id="300405516"/>
<keyword evidence="2" id="KW-1185">Reference proteome</keyword>
<protein>
    <submittedName>
        <fullName evidence="1">Phage minor tail protein L</fullName>
    </submittedName>
</protein>
<dbReference type="NCBIfam" id="TIGR01600">
    <property type="entry name" value="phage_tail_L"/>
    <property type="match status" value="1"/>
</dbReference>
<proteinExistence type="predicted"/>
<evidence type="ECO:0000313" key="1">
    <source>
        <dbReference type="EMBL" id="VVE28102.1"/>
    </source>
</evidence>
<gene>
    <name evidence="1" type="ORF">PPN31114_03507</name>
</gene>
<dbReference type="GO" id="GO:0030430">
    <property type="term" value="C:host cell cytoplasm"/>
    <property type="evidence" value="ECO:0007669"/>
    <property type="project" value="InterPro"/>
</dbReference>
<dbReference type="InterPro" id="IPR006487">
    <property type="entry name" value="Phage_lambda_L"/>
</dbReference>
<dbReference type="Pfam" id="PF05100">
    <property type="entry name" value="Phage_tail_L"/>
    <property type="match status" value="1"/>
</dbReference>
<dbReference type="GO" id="GO:0046718">
    <property type="term" value="P:symbiont entry into host cell"/>
    <property type="evidence" value="ECO:0007669"/>
    <property type="project" value="InterPro"/>
</dbReference>
<accession>A0A5E4WTK0</accession>
<reference evidence="1 2" key="1">
    <citation type="submission" date="2019-08" db="EMBL/GenBank/DDBJ databases">
        <authorList>
            <person name="Peeters C."/>
        </authorList>
    </citation>
    <scope>NUCLEOTIDE SEQUENCE [LARGE SCALE GENOMIC DNA]</scope>
    <source>
        <strain evidence="1 2">LMG 31114</strain>
    </source>
</reference>